<dbReference type="SUPFAM" id="SSF47413">
    <property type="entry name" value="lambda repressor-like DNA-binding domains"/>
    <property type="match status" value="1"/>
</dbReference>
<reference evidence="2" key="1">
    <citation type="submission" date="2023-05" db="EMBL/GenBank/DDBJ databases">
        <title>Colonisation of extended spectrum b-lactamase- and carbapenemase-producing bacteria on hospital surfaces from low- and middle-income countries.</title>
        <authorList>
            <person name="Nieto-Rosado M."/>
            <person name="Sands K."/>
            <person name="Iregbu K."/>
            <person name="Zahra R."/>
            <person name="Mazarati J.B."/>
            <person name="Mehtar S."/>
            <person name="Barnards-Group B."/>
            <person name="Walsh T.R."/>
        </authorList>
    </citation>
    <scope>NUCLEOTIDE SEQUENCE</scope>
    <source>
        <strain evidence="2">PP-E493</strain>
    </source>
</reference>
<dbReference type="InterPro" id="IPR001387">
    <property type="entry name" value="Cro/C1-type_HTH"/>
</dbReference>
<gene>
    <name evidence="2" type="ORF">QM089_10980</name>
</gene>
<sequence length="75" mass="8064">MNNISIYRKKAGLSQTELGKAIGKTQGAVGNYEAGIRNIDLTTCWEIVKAFNQSGIVCSFADVFPEPIGESNQVA</sequence>
<proteinExistence type="predicted"/>
<dbReference type="Proteomes" id="UP001187859">
    <property type="component" value="Unassembled WGS sequence"/>
</dbReference>
<name>A0AAE4Q115_9GAMM</name>
<dbReference type="Pfam" id="PF01381">
    <property type="entry name" value="HTH_3"/>
    <property type="match status" value="1"/>
</dbReference>
<dbReference type="AlphaFoldDB" id="A0AAE4Q115"/>
<dbReference type="Gene3D" id="1.10.260.40">
    <property type="entry name" value="lambda repressor-like DNA-binding domains"/>
    <property type="match status" value="1"/>
</dbReference>
<feature type="domain" description="HTH cro/C1-type" evidence="1">
    <location>
        <begin position="4"/>
        <end position="63"/>
    </location>
</feature>
<dbReference type="EMBL" id="JASGOQ010000001">
    <property type="protein sequence ID" value="MDV5390768.1"/>
    <property type="molecule type" value="Genomic_DNA"/>
</dbReference>
<dbReference type="CDD" id="cd00093">
    <property type="entry name" value="HTH_XRE"/>
    <property type="match status" value="1"/>
</dbReference>
<dbReference type="RefSeq" id="WP_088211692.1">
    <property type="nucleotide sequence ID" value="NZ_JASGOQ010000001.1"/>
</dbReference>
<dbReference type="PROSITE" id="PS50943">
    <property type="entry name" value="HTH_CROC1"/>
    <property type="match status" value="1"/>
</dbReference>
<evidence type="ECO:0000259" key="1">
    <source>
        <dbReference type="PROSITE" id="PS50943"/>
    </source>
</evidence>
<dbReference type="GO" id="GO:0003677">
    <property type="term" value="F:DNA binding"/>
    <property type="evidence" value="ECO:0007669"/>
    <property type="project" value="InterPro"/>
</dbReference>
<protein>
    <submittedName>
        <fullName evidence="2">Helix-turn-helix transcriptional regulator</fullName>
    </submittedName>
</protein>
<dbReference type="InterPro" id="IPR010982">
    <property type="entry name" value="Lambda_DNA-bd_dom_sf"/>
</dbReference>
<dbReference type="SMART" id="SM00530">
    <property type="entry name" value="HTH_XRE"/>
    <property type="match status" value="1"/>
</dbReference>
<organism evidence="2 3">
    <name type="scientific">Shewanella xiamenensis</name>
    <dbReference type="NCBI Taxonomy" id="332186"/>
    <lineage>
        <taxon>Bacteria</taxon>
        <taxon>Pseudomonadati</taxon>
        <taxon>Pseudomonadota</taxon>
        <taxon>Gammaproteobacteria</taxon>
        <taxon>Alteromonadales</taxon>
        <taxon>Shewanellaceae</taxon>
        <taxon>Shewanella</taxon>
    </lineage>
</organism>
<comment type="caution">
    <text evidence="2">The sequence shown here is derived from an EMBL/GenBank/DDBJ whole genome shotgun (WGS) entry which is preliminary data.</text>
</comment>
<evidence type="ECO:0000313" key="2">
    <source>
        <dbReference type="EMBL" id="MDV5390768.1"/>
    </source>
</evidence>
<accession>A0AAE4Q115</accession>
<evidence type="ECO:0000313" key="3">
    <source>
        <dbReference type="Proteomes" id="UP001187859"/>
    </source>
</evidence>